<organism evidence="6 7">
    <name type="scientific">Timema podura</name>
    <name type="common">Walking stick</name>
    <dbReference type="NCBI Taxonomy" id="61482"/>
    <lineage>
        <taxon>Eukaryota</taxon>
        <taxon>Metazoa</taxon>
        <taxon>Ecdysozoa</taxon>
        <taxon>Arthropoda</taxon>
        <taxon>Hexapoda</taxon>
        <taxon>Insecta</taxon>
        <taxon>Pterygota</taxon>
        <taxon>Neoptera</taxon>
        <taxon>Polyneoptera</taxon>
        <taxon>Phasmatodea</taxon>
        <taxon>Timematodea</taxon>
        <taxon>Timematoidea</taxon>
        <taxon>Timematidae</taxon>
        <taxon>Timema</taxon>
    </lineage>
</organism>
<dbReference type="PANTHER" id="PTHR46392:SF1">
    <property type="entry name" value="DUAL SERINE_THREONINE AND TYROSINE PROTEIN KINASE"/>
    <property type="match status" value="1"/>
</dbReference>
<keyword evidence="4" id="KW-0808">Transferase</keyword>
<keyword evidence="3" id="KW-0723">Serine/threonine-protein kinase</keyword>
<proteinExistence type="predicted"/>
<evidence type="ECO:0000313" key="7">
    <source>
        <dbReference type="Proteomes" id="UP001153148"/>
    </source>
</evidence>
<evidence type="ECO:0000256" key="3">
    <source>
        <dbReference type="ARBA" id="ARBA00022527"/>
    </source>
</evidence>
<comment type="caution">
    <text evidence="6">The sequence shown here is derived from an EMBL/GenBank/DDBJ whole genome shotgun (WGS) entry which is preliminary data.</text>
</comment>
<sequence>MVQAFLGHCCLSSEADGNLFLDRNIRCLVHDDYVVFCISDPRSQNKCHVMVFYFICTASYITIRPGPGEREHALTIAALEKIAGILECHPALVVLGQSCNAKACLVNALLGEALLPLGGSLWRWIRIQYGLTSHIALTLGQQFEVVEHLHVNEKPWTTLPEDDLRRSECDERLWPEHSTVFEVQIFHPLMRDSVHVVIPPDCESLKPSLFIEMLHRNLNKSLPIFLYALEEDTLSEYNISELEKLNQVFPNIPVFFVCTSGSLPPPYPQELTESEQHQLQENKITYRQAVTDNKISMESDIEYIDKSLHSLLQRLTSLGYLNLKNLDLDKPRIKSQPYGQLSVSSEFIDGLHKLDKLQIFIRGCLQCHLVQAANTLNDIQGQCIQKVILSAFDMAREIQITPRRILYAQKKEGELYKNLMAISNEKQEEITQLIQVTLKDMKDNLVEKAGDYCYQGVTLSDSEEIKSAQSVHIATVEIQNWVLSWLSDSVASQLVKSVDCLQDTFVGTLQRCLESLEKNCQDQEGSLLASAAVKQNQTETDLHLQILSAAYNVELTTSTSSSVLHSFIERLRKLLYGLQLPWTQAPRLDSEWRKRVATEMLNSLNAARLARSISAQFRDRVRSSHEAFQTAIHSLESHYTGHLVRTEEQRVAIRKLHAPRLARLSLESTSLSDMVQYVYFIDLLLDVPQLSVANIEIDCDASVNILPLRPPYSSRPTWIYQQTLRVSLFETGYTHRELAETLIIQLSR</sequence>
<keyword evidence="5" id="KW-0418">Kinase</keyword>
<keyword evidence="2" id="KW-0963">Cytoplasm</keyword>
<evidence type="ECO:0000256" key="2">
    <source>
        <dbReference type="ARBA" id="ARBA00022490"/>
    </source>
</evidence>
<keyword evidence="7" id="KW-1185">Reference proteome</keyword>
<evidence type="ECO:0000256" key="4">
    <source>
        <dbReference type="ARBA" id="ARBA00022679"/>
    </source>
</evidence>
<dbReference type="PANTHER" id="PTHR46392">
    <property type="entry name" value="DUAL SERINE/THREONINE AND TYROSINE PROTEIN KINASE"/>
    <property type="match status" value="1"/>
</dbReference>
<dbReference type="Proteomes" id="UP001153148">
    <property type="component" value="Unassembled WGS sequence"/>
</dbReference>
<dbReference type="InterPro" id="IPR051302">
    <property type="entry name" value="Dual_SerThr-Tyr_Kinase"/>
</dbReference>
<dbReference type="EMBL" id="CAJPIN010000057">
    <property type="protein sequence ID" value="CAG2052971.1"/>
    <property type="molecule type" value="Genomic_DNA"/>
</dbReference>
<evidence type="ECO:0000256" key="5">
    <source>
        <dbReference type="ARBA" id="ARBA00022777"/>
    </source>
</evidence>
<evidence type="ECO:0000256" key="1">
    <source>
        <dbReference type="ARBA" id="ARBA00004496"/>
    </source>
</evidence>
<accession>A0ABN7NAV9</accession>
<comment type="subcellular location">
    <subcellularLocation>
        <location evidence="1">Cytoplasm</location>
    </subcellularLocation>
</comment>
<evidence type="ECO:0000313" key="6">
    <source>
        <dbReference type="EMBL" id="CAG2052971.1"/>
    </source>
</evidence>
<name>A0ABN7NAV9_TIMPD</name>
<gene>
    <name evidence="6" type="ORF">TPAB3V08_LOCUS69</name>
</gene>
<reference evidence="6" key="1">
    <citation type="submission" date="2021-03" db="EMBL/GenBank/DDBJ databases">
        <authorList>
            <person name="Tran Van P."/>
        </authorList>
    </citation>
    <scope>NUCLEOTIDE SEQUENCE</scope>
</reference>
<protein>
    <submittedName>
        <fullName evidence="6">Uncharacterized protein</fullName>
    </submittedName>
</protein>